<evidence type="ECO:0000256" key="1">
    <source>
        <dbReference type="ARBA" id="ARBA00093458"/>
    </source>
</evidence>
<dbReference type="PANTHER" id="PTHR15243">
    <property type="entry name" value="SERINE/THREONINE-PROTEIN KINASE 19"/>
    <property type="match status" value="1"/>
</dbReference>
<dbReference type="Proteomes" id="UP000020467">
    <property type="component" value="Unassembled WGS sequence"/>
</dbReference>
<proteinExistence type="inferred from homology"/>
<dbReference type="OrthoDB" id="3980126at2759"/>
<organism evidence="3 4">
    <name type="scientific">Colletotrichum fioriniae PJ7</name>
    <dbReference type="NCBI Taxonomy" id="1445577"/>
    <lineage>
        <taxon>Eukaryota</taxon>
        <taxon>Fungi</taxon>
        <taxon>Dikarya</taxon>
        <taxon>Ascomycota</taxon>
        <taxon>Pezizomycotina</taxon>
        <taxon>Sordariomycetes</taxon>
        <taxon>Hypocreomycetidae</taxon>
        <taxon>Glomerellales</taxon>
        <taxon>Glomerellaceae</taxon>
        <taxon>Colletotrichum</taxon>
        <taxon>Colletotrichum acutatum species complex</taxon>
    </lineage>
</organism>
<dbReference type="PANTHER" id="PTHR15243:SF0">
    <property type="entry name" value="SERINE_THREONINE-PROTEIN KINASE 19"/>
    <property type="match status" value="1"/>
</dbReference>
<dbReference type="Pfam" id="PF10494">
    <property type="entry name" value="Stk19"/>
    <property type="match status" value="1"/>
</dbReference>
<comment type="caution">
    <text evidence="3">The sequence shown here is derived from an EMBL/GenBank/DDBJ whole genome shotgun (WGS) entry which is preliminary data.</text>
</comment>
<gene>
    <name evidence="3" type="ORF">CFIO01_12825</name>
</gene>
<evidence type="ECO:0000313" key="3">
    <source>
        <dbReference type="EMBL" id="EXF73488.1"/>
    </source>
</evidence>
<dbReference type="KEGG" id="cfj:CFIO01_12825"/>
<evidence type="ECO:0000313" key="4">
    <source>
        <dbReference type="Proteomes" id="UP000020467"/>
    </source>
</evidence>
<feature type="region of interest" description="Disordered" evidence="2">
    <location>
        <begin position="1"/>
        <end position="63"/>
    </location>
</feature>
<name>A0A010RMY5_9PEZI</name>
<reference evidence="3 4" key="1">
    <citation type="submission" date="2014-02" db="EMBL/GenBank/DDBJ databases">
        <title>The genome sequence of Colletotrichum fioriniae PJ7.</title>
        <authorList>
            <person name="Baroncelli R."/>
            <person name="Thon M.R."/>
        </authorList>
    </citation>
    <scope>NUCLEOTIDE SEQUENCE [LARGE SCALE GENOMIC DNA]</scope>
    <source>
        <strain evidence="3 4">PJ7</strain>
    </source>
</reference>
<protein>
    <recommendedName>
        <fullName evidence="5">Serine-threonine protein kinase 19</fullName>
    </recommendedName>
</protein>
<dbReference type="InterPro" id="IPR018865">
    <property type="entry name" value="STK19-like"/>
</dbReference>
<feature type="compositionally biased region" description="Low complexity" evidence="2">
    <location>
        <begin position="31"/>
        <end position="52"/>
    </location>
</feature>
<dbReference type="EMBL" id="JARH01001054">
    <property type="protein sequence ID" value="EXF73488.1"/>
    <property type="molecule type" value="Genomic_DNA"/>
</dbReference>
<evidence type="ECO:0008006" key="5">
    <source>
        <dbReference type="Google" id="ProtNLM"/>
    </source>
</evidence>
<dbReference type="AlphaFoldDB" id="A0A010RMY5"/>
<dbReference type="eggNOG" id="ENOG502S7IU">
    <property type="taxonomic scope" value="Eukaryota"/>
</dbReference>
<comment type="similarity">
    <text evidence="1">Belongs to the STK19 family.</text>
</comment>
<keyword evidence="4" id="KW-1185">Reference proteome</keyword>
<evidence type="ECO:0000256" key="2">
    <source>
        <dbReference type="SAM" id="MobiDB-lite"/>
    </source>
</evidence>
<dbReference type="GO" id="GO:0046579">
    <property type="term" value="P:positive regulation of Ras protein signal transduction"/>
    <property type="evidence" value="ECO:0007669"/>
    <property type="project" value="TreeGrafter"/>
</dbReference>
<accession>A0A010RMY5</accession>
<sequence>MSLRSILSGGRVKKPKPKPKPSASPRKNSGTSSPRKPAGSSSSSNAKRNTTTPSHIQDDDDDDDFFHDRLDDAGLVAALATDMSLRDVVQAIKYTRSRMFGPVPTEAAGMNSTRIAEVLNYRRAMPGIVTTSHLHALLASPTAVEREVAELQRGGALRKIYVQRRGGLGEALIQTSELEDMIVKSAELDDDARSAYVKFLRENPLAQTMPRLACGSHKQADALVRAGFLTSSIHPQHVNTPLMNLHLRPEDCGSLMSIQAVSRAASGSFDAVGGQGGIHAAGGGGGVPRLSRGGAAADASSYSGAEFTIAVPGNGSFLKLTAAAVEHLAHLLSKSQFREMPVSMLRERWEGGVARDEARLARRARGEFAGVLPGRTRRWKEFYGLEFNWVLEEAMGAGLVEVFETRSPGKGFKLDTVEIPNVLRPVAND</sequence>
<dbReference type="HOGENOM" id="CLU_036328_0_0_1"/>